<dbReference type="Proteomes" id="UP000238523">
    <property type="component" value="Plasmid pRLN3"/>
</dbReference>
<gene>
    <name evidence="1" type="ORF">CUJ84_pRLN3000199</name>
</gene>
<reference evidence="1 2" key="1">
    <citation type="submission" date="2017-11" db="EMBL/GenBank/DDBJ databases">
        <title>Complete genome of Rhizobium leguminosarum Norway, an ineffective micro-symbiont.</title>
        <authorList>
            <person name="Hoffrichter A."/>
            <person name="Liang J."/>
            <person name="Brachmann A."/>
            <person name="Marin M."/>
        </authorList>
    </citation>
    <scope>NUCLEOTIDE SEQUENCE [LARGE SCALE GENOMIC DNA]</scope>
    <source>
        <strain evidence="1 2">Norway</strain>
        <plasmid evidence="2">Plasmid prln3</plasmid>
    </source>
</reference>
<evidence type="ECO:0000313" key="2">
    <source>
        <dbReference type="Proteomes" id="UP000238523"/>
    </source>
</evidence>
<keyword evidence="1" id="KW-0614">Plasmid</keyword>
<dbReference type="AlphaFoldDB" id="A0A2K9ZGI4"/>
<name>A0A2K9ZGI4_RHILE</name>
<protein>
    <submittedName>
        <fullName evidence="1">Uncharacterized protein</fullName>
    </submittedName>
</protein>
<geneLocation type="plasmid" evidence="2">
    <name>prln3</name>
</geneLocation>
<sequence length="85" mass="9012">MRESWVASELTDRVILKVVRKLAAGKAPNVRPRLFGTTPINLSVVGTATPPHSRTCGARLDDLVQLKILKSHCGAGSAGIADMCS</sequence>
<organism evidence="1 2">
    <name type="scientific">Rhizobium leguminosarum</name>
    <dbReference type="NCBI Taxonomy" id="384"/>
    <lineage>
        <taxon>Bacteria</taxon>
        <taxon>Pseudomonadati</taxon>
        <taxon>Pseudomonadota</taxon>
        <taxon>Alphaproteobacteria</taxon>
        <taxon>Hyphomicrobiales</taxon>
        <taxon>Rhizobiaceae</taxon>
        <taxon>Rhizobium/Agrobacterium group</taxon>
        <taxon>Rhizobium</taxon>
    </lineage>
</organism>
<proteinExistence type="predicted"/>
<accession>A0A2K9ZGI4</accession>
<dbReference type="EMBL" id="CP025015">
    <property type="protein sequence ID" value="AUW47328.1"/>
    <property type="molecule type" value="Genomic_DNA"/>
</dbReference>
<evidence type="ECO:0000313" key="1">
    <source>
        <dbReference type="EMBL" id="AUW47328.1"/>
    </source>
</evidence>